<dbReference type="InterPro" id="IPR045851">
    <property type="entry name" value="AMP-bd_C_sf"/>
</dbReference>
<dbReference type="InterPro" id="IPR050237">
    <property type="entry name" value="ATP-dep_AMP-bd_enzyme"/>
</dbReference>
<dbReference type="OrthoDB" id="9803968at2"/>
<dbReference type="Proteomes" id="UP000319769">
    <property type="component" value="Unassembled WGS sequence"/>
</dbReference>
<dbReference type="RefSeq" id="WP_144747775.1">
    <property type="nucleotide sequence ID" value="NZ_VMNW02000037.1"/>
</dbReference>
<keyword evidence="4" id="KW-1185">Reference proteome</keyword>
<dbReference type="GO" id="GO:0016877">
    <property type="term" value="F:ligase activity, forming carbon-sulfur bonds"/>
    <property type="evidence" value="ECO:0007669"/>
    <property type="project" value="UniProtKB-ARBA"/>
</dbReference>
<keyword evidence="3" id="KW-0436">Ligase</keyword>
<proteinExistence type="predicted"/>
<feature type="domain" description="AMP-binding enzyme C-terminal" evidence="2">
    <location>
        <begin position="422"/>
        <end position="497"/>
    </location>
</feature>
<dbReference type="PANTHER" id="PTHR43767">
    <property type="entry name" value="LONG-CHAIN-FATTY-ACID--COA LIGASE"/>
    <property type="match status" value="1"/>
</dbReference>
<dbReference type="Gene3D" id="3.40.50.12780">
    <property type="entry name" value="N-terminal domain of ligase-like"/>
    <property type="match status" value="1"/>
</dbReference>
<evidence type="ECO:0000313" key="4">
    <source>
        <dbReference type="Proteomes" id="UP000319769"/>
    </source>
</evidence>
<reference evidence="3" key="1">
    <citation type="submission" date="2019-09" db="EMBL/GenBank/DDBJ databases">
        <authorList>
            <person name="Teo W.F.A."/>
            <person name="Duangmal K."/>
        </authorList>
    </citation>
    <scope>NUCLEOTIDE SEQUENCE [LARGE SCALE GENOMIC DNA]</scope>
    <source>
        <strain evidence="3">K81G1</strain>
    </source>
</reference>
<evidence type="ECO:0000313" key="3">
    <source>
        <dbReference type="EMBL" id="KAA9158056.1"/>
    </source>
</evidence>
<dbReference type="InterPro" id="IPR000873">
    <property type="entry name" value="AMP-dep_synth/lig_dom"/>
</dbReference>
<dbReference type="InterPro" id="IPR020845">
    <property type="entry name" value="AMP-binding_CS"/>
</dbReference>
<dbReference type="Gene3D" id="3.30.300.30">
    <property type="match status" value="1"/>
</dbReference>
<dbReference type="PROSITE" id="PS00455">
    <property type="entry name" value="AMP_BINDING"/>
    <property type="match status" value="1"/>
</dbReference>
<comment type="caution">
    <text evidence="3">The sequence shown here is derived from an EMBL/GenBank/DDBJ whole genome shotgun (WGS) entry which is preliminary data.</text>
</comment>
<dbReference type="SUPFAM" id="SSF56801">
    <property type="entry name" value="Acetyl-CoA synthetase-like"/>
    <property type="match status" value="1"/>
</dbReference>
<dbReference type="Pfam" id="PF00501">
    <property type="entry name" value="AMP-binding"/>
    <property type="match status" value="1"/>
</dbReference>
<dbReference type="InterPro" id="IPR042099">
    <property type="entry name" value="ANL_N_sf"/>
</dbReference>
<dbReference type="InterPro" id="IPR025110">
    <property type="entry name" value="AMP-bd_C"/>
</dbReference>
<dbReference type="CDD" id="cd17631">
    <property type="entry name" value="FACL_FadD13-like"/>
    <property type="match status" value="1"/>
</dbReference>
<organism evidence="3 4">
    <name type="scientific">Amycolatopsis acidicola</name>
    <dbReference type="NCBI Taxonomy" id="2596893"/>
    <lineage>
        <taxon>Bacteria</taxon>
        <taxon>Bacillati</taxon>
        <taxon>Actinomycetota</taxon>
        <taxon>Actinomycetes</taxon>
        <taxon>Pseudonocardiales</taxon>
        <taxon>Pseudonocardiaceae</taxon>
        <taxon>Amycolatopsis</taxon>
    </lineage>
</organism>
<dbReference type="PANTHER" id="PTHR43767:SF7">
    <property type="entry name" value="MEDIUM_LONG-CHAIN-FATTY-ACID--COA LIGASE FADD8"/>
    <property type="match status" value="1"/>
</dbReference>
<name>A0A5N0UX94_9PSEU</name>
<evidence type="ECO:0000259" key="2">
    <source>
        <dbReference type="Pfam" id="PF13193"/>
    </source>
</evidence>
<gene>
    <name evidence="3" type="ORF">FPZ12_023405</name>
</gene>
<sequence>MRLADYLDKGASLGGEAPCLTMNEETLTYDEVVRQSRQVAGALQASGIRRGDRVAILSGNDPIALTCVFGISRAGAVWCPVNPRNEAEENRQLLDLFGCRALLFQRKFAPLVAKIRHRLPELKTLVCLDGEAEEARAFAEWTAGAGEPEEIRGASDELCMLAGTGGTTGKPKGVRLTGRNMATATALTLMSYPFGDRPRYLALAPLTHSAGVLTFPVLTLGGEIVIMPNPDLGEFLRLVEQHRITHAFLPPTVIYGLLDRPELDAAELGSLRCLWYGAAPMSPTRLEEALKRIGPVLGQLFGQTEAPNMISTLAPADHFRMDGSVATERLSSAGRPTPLTQVAVMDGAGNLLKRGERGEIVVRGPLVMDGYHENPEATAAASAYGWHHTGDIGYLDEENFLYIVDRAKDMIITGGFNVYSAEVEKALAAHPAVQDSAVLGLPDEKWGERVTAVVQLRPDREATAEELAAFVKDRLGSVKTPKQVEIWPDLPRSKIGKVLKPDIRARLTAD</sequence>
<accession>A0A5N0UX94</accession>
<evidence type="ECO:0000259" key="1">
    <source>
        <dbReference type="Pfam" id="PF00501"/>
    </source>
</evidence>
<dbReference type="AlphaFoldDB" id="A0A5N0UX94"/>
<dbReference type="Pfam" id="PF13193">
    <property type="entry name" value="AMP-binding_C"/>
    <property type="match status" value="1"/>
</dbReference>
<feature type="domain" description="AMP-dependent synthetase/ligase" evidence="1">
    <location>
        <begin position="15"/>
        <end position="372"/>
    </location>
</feature>
<dbReference type="EMBL" id="VMNW02000037">
    <property type="protein sequence ID" value="KAA9158056.1"/>
    <property type="molecule type" value="Genomic_DNA"/>
</dbReference>
<protein>
    <submittedName>
        <fullName evidence="3">Long-chain fatty acid--CoA ligase</fullName>
    </submittedName>
</protein>